<dbReference type="EMBL" id="EF082404">
    <property type="protein sequence ID" value="ABK21765.1"/>
    <property type="molecule type" value="mRNA"/>
</dbReference>
<protein>
    <submittedName>
        <fullName evidence="1">Uncharacterized protein</fullName>
    </submittedName>
</protein>
<accession>A9NMA4</accession>
<reference evidence="1" key="1">
    <citation type="journal article" date="2008" name="BMC Genomics">
        <title>A conifer genomics resource of 200,000 spruce (Picea spp.) ESTs and 6,464 high-quality, sequence-finished full-length cDNAs for Sitka spruce (Picea sitchensis).</title>
        <authorList>
            <person name="Ralph S.G."/>
            <person name="Chun H.J."/>
            <person name="Kolosova N."/>
            <person name="Cooper D."/>
            <person name="Oddy C."/>
            <person name="Ritland C.E."/>
            <person name="Kirkpatrick R."/>
            <person name="Moore R."/>
            <person name="Barber S."/>
            <person name="Holt R.A."/>
            <person name="Jones S.J."/>
            <person name="Marra M.A."/>
            <person name="Douglas C.J."/>
            <person name="Ritland K."/>
            <person name="Bohlmann J."/>
        </authorList>
    </citation>
    <scope>NUCLEOTIDE SEQUENCE</scope>
    <source>
        <tissue evidence="1">Bark</tissue>
    </source>
</reference>
<name>A9NMA4_PICSI</name>
<evidence type="ECO:0000313" key="1">
    <source>
        <dbReference type="EMBL" id="ABK21765.1"/>
    </source>
</evidence>
<sequence>MELGLPVSIDPIIHQQCSASIHITFLQERNFQQRLNLLDLKVQA</sequence>
<organism evidence="1">
    <name type="scientific">Picea sitchensis</name>
    <name type="common">Sitka spruce</name>
    <name type="synonym">Pinus sitchensis</name>
    <dbReference type="NCBI Taxonomy" id="3332"/>
    <lineage>
        <taxon>Eukaryota</taxon>
        <taxon>Viridiplantae</taxon>
        <taxon>Streptophyta</taxon>
        <taxon>Embryophyta</taxon>
        <taxon>Tracheophyta</taxon>
        <taxon>Spermatophyta</taxon>
        <taxon>Pinopsida</taxon>
        <taxon>Pinidae</taxon>
        <taxon>Conifers I</taxon>
        <taxon>Pinales</taxon>
        <taxon>Pinaceae</taxon>
        <taxon>Picea</taxon>
    </lineage>
</organism>
<proteinExistence type="evidence at transcript level"/>
<dbReference type="AlphaFoldDB" id="A9NMA4"/>